<evidence type="ECO:0000313" key="2">
    <source>
        <dbReference type="EMBL" id="MBB3232522.1"/>
    </source>
</evidence>
<dbReference type="AlphaFoldDB" id="A0A7W5EX00"/>
<protein>
    <submittedName>
        <fullName evidence="2">Uncharacterized protein</fullName>
    </submittedName>
</protein>
<dbReference type="EMBL" id="JACHXR010000013">
    <property type="protein sequence ID" value="MBB3232522.1"/>
    <property type="molecule type" value="Genomic_DNA"/>
</dbReference>
<evidence type="ECO:0000313" key="3">
    <source>
        <dbReference type="Proteomes" id="UP000518892"/>
    </source>
</evidence>
<keyword evidence="3" id="KW-1185">Reference proteome</keyword>
<proteinExistence type="predicted"/>
<comment type="caution">
    <text evidence="2">The sequence shown here is derived from an EMBL/GenBank/DDBJ whole genome shotgun (WGS) entry which is preliminary data.</text>
</comment>
<sequence>MRDDMRERITAGVFLKRLGQPQVIAESAAFIEENDDFTERVIECGGGRIREGEEATGARPGGRTDETD</sequence>
<dbReference type="RefSeq" id="WP_183384963.1">
    <property type="nucleotide sequence ID" value="NZ_JACHXR010000013.1"/>
</dbReference>
<reference evidence="2 3" key="1">
    <citation type="submission" date="2020-08" db="EMBL/GenBank/DDBJ databases">
        <title>Genomic Encyclopedia of Type Strains, Phase III (KMG-III): the genomes of soil and plant-associated and newly described type strains.</title>
        <authorList>
            <person name="Whitman W."/>
        </authorList>
    </citation>
    <scope>NUCLEOTIDE SEQUENCE [LARGE SCALE GENOMIC DNA]</scope>
    <source>
        <strain evidence="2 3">CECT 7744</strain>
    </source>
</reference>
<feature type="region of interest" description="Disordered" evidence="1">
    <location>
        <begin position="46"/>
        <end position="68"/>
    </location>
</feature>
<name>A0A7W5EX00_9GAMM</name>
<dbReference type="Proteomes" id="UP000518892">
    <property type="component" value="Unassembled WGS sequence"/>
</dbReference>
<organism evidence="2 3">
    <name type="scientific">Halomonas stenophila</name>
    <dbReference type="NCBI Taxonomy" id="795312"/>
    <lineage>
        <taxon>Bacteria</taxon>
        <taxon>Pseudomonadati</taxon>
        <taxon>Pseudomonadota</taxon>
        <taxon>Gammaproteobacteria</taxon>
        <taxon>Oceanospirillales</taxon>
        <taxon>Halomonadaceae</taxon>
        <taxon>Halomonas</taxon>
    </lineage>
</organism>
<evidence type="ECO:0000256" key="1">
    <source>
        <dbReference type="SAM" id="MobiDB-lite"/>
    </source>
</evidence>
<gene>
    <name evidence="2" type="ORF">FHR97_003391</name>
</gene>
<accession>A0A7W5EX00</accession>